<evidence type="ECO:0000313" key="2">
    <source>
        <dbReference type="Proteomes" id="UP000318815"/>
    </source>
</evidence>
<dbReference type="RefSeq" id="WP_146307019.1">
    <property type="nucleotide sequence ID" value="NZ_VOHS01000027.1"/>
</dbReference>
<reference evidence="1 2" key="1">
    <citation type="submission" date="2019-08" db="EMBL/GenBank/DDBJ databases">
        <title>Whole genome sequencing of chitin degrading bacteria Chitinophaga pinensis YS16.</title>
        <authorList>
            <person name="Singh R.P."/>
            <person name="Manchanda G."/>
            <person name="Maurya I.K."/>
            <person name="Joshi N.K."/>
            <person name="Srivastava A.K."/>
        </authorList>
    </citation>
    <scope>NUCLEOTIDE SEQUENCE [LARGE SCALE GENOMIC DNA]</scope>
    <source>
        <strain evidence="1 2">YS-16</strain>
    </source>
</reference>
<evidence type="ECO:0000313" key="1">
    <source>
        <dbReference type="EMBL" id="TWV98002.1"/>
    </source>
</evidence>
<keyword evidence="2" id="KW-1185">Reference proteome</keyword>
<protein>
    <submittedName>
        <fullName evidence="1">Uncharacterized protein</fullName>
    </submittedName>
</protein>
<gene>
    <name evidence="1" type="ORF">FEF09_21510</name>
</gene>
<sequence length="144" mass="17190">MSQLLILSEKDLGDATEYLETQDWNFGGSEKEVVGYDSLTKIIWIKSSGLTSQERLTFYFLEQTQRYFCYQVSDKSAYQNLFVQSKQFKFDLLDTDAYENILTSIYRNYKYTIEMQRIFVPEYLKAGYSITVFNNEIYKEMFNY</sequence>
<organism evidence="1 2">
    <name type="scientific">Chitinophaga pinensis</name>
    <dbReference type="NCBI Taxonomy" id="79329"/>
    <lineage>
        <taxon>Bacteria</taxon>
        <taxon>Pseudomonadati</taxon>
        <taxon>Bacteroidota</taxon>
        <taxon>Chitinophagia</taxon>
        <taxon>Chitinophagales</taxon>
        <taxon>Chitinophagaceae</taxon>
        <taxon>Chitinophaga</taxon>
    </lineage>
</organism>
<comment type="caution">
    <text evidence="1">The sequence shown here is derived from an EMBL/GenBank/DDBJ whole genome shotgun (WGS) entry which is preliminary data.</text>
</comment>
<dbReference type="Proteomes" id="UP000318815">
    <property type="component" value="Unassembled WGS sequence"/>
</dbReference>
<proteinExistence type="predicted"/>
<name>A0A5C6LQ30_9BACT</name>
<accession>A0A5C6LQ30</accession>
<dbReference type="AlphaFoldDB" id="A0A5C6LQ30"/>
<dbReference type="EMBL" id="VOHS01000027">
    <property type="protein sequence ID" value="TWV98002.1"/>
    <property type="molecule type" value="Genomic_DNA"/>
</dbReference>